<protein>
    <submittedName>
        <fullName evidence="1">Uncharacterized protein</fullName>
    </submittedName>
</protein>
<comment type="caution">
    <text evidence="1">The sequence shown here is derived from an EMBL/GenBank/DDBJ whole genome shotgun (WGS) entry which is preliminary data.</text>
</comment>
<reference evidence="1 2" key="1">
    <citation type="submission" date="2017-08" db="EMBL/GenBank/DDBJ databases">
        <title>Harnessing the power of phylogenomics to disentangle the directionality and signatures of interkingdom host jumping in the parasitic fungal genus Tolypocladium.</title>
        <authorList>
            <person name="Quandt C.A."/>
            <person name="Patterson W."/>
            <person name="Spatafora J.W."/>
        </authorList>
    </citation>
    <scope>NUCLEOTIDE SEQUENCE [LARGE SCALE GENOMIC DNA]</scope>
    <source>
        <strain evidence="1 2">CBS 113982</strain>
    </source>
</reference>
<organism evidence="1 2">
    <name type="scientific">Tolypocladium capitatum</name>
    <dbReference type="NCBI Taxonomy" id="45235"/>
    <lineage>
        <taxon>Eukaryota</taxon>
        <taxon>Fungi</taxon>
        <taxon>Dikarya</taxon>
        <taxon>Ascomycota</taxon>
        <taxon>Pezizomycotina</taxon>
        <taxon>Sordariomycetes</taxon>
        <taxon>Hypocreomycetidae</taxon>
        <taxon>Hypocreales</taxon>
        <taxon>Ophiocordycipitaceae</taxon>
        <taxon>Tolypocladium</taxon>
    </lineage>
</organism>
<proteinExistence type="predicted"/>
<name>A0A2K3Q723_9HYPO</name>
<dbReference type="Proteomes" id="UP000236621">
    <property type="component" value="Unassembled WGS sequence"/>
</dbReference>
<dbReference type="EMBL" id="NRSZ01001108">
    <property type="protein sequence ID" value="PNY23318.1"/>
    <property type="molecule type" value="Genomic_DNA"/>
</dbReference>
<accession>A0A2K3Q723</accession>
<evidence type="ECO:0000313" key="1">
    <source>
        <dbReference type="EMBL" id="PNY23318.1"/>
    </source>
</evidence>
<keyword evidence="2" id="KW-1185">Reference proteome</keyword>
<sequence length="142" mass="14860">MPKIPGDRPGWAGAERAQTAKAVAPFAAVPLAGGRIDWRPRQEVALAVHPIAAGVRQPFGLLMPQPRHTTGLFPPGAASRQTIAELAGTVSARLLWLPLTWIAPTTHAPASAPTCIIPLNHCRMAAPLGVAFSATANQRASD</sequence>
<gene>
    <name evidence="1" type="ORF">TCAP_06710</name>
</gene>
<evidence type="ECO:0000313" key="2">
    <source>
        <dbReference type="Proteomes" id="UP000236621"/>
    </source>
</evidence>
<dbReference type="AlphaFoldDB" id="A0A2K3Q723"/>